<sequence length="330" mass="36009">MTYAPTSYPTFQPTAPPLCHHTSGAGHTTAPFSSGATFAFPPQAHFATQQIQPHLSAMLEARIVEIVREACEPTRQALEETKALINHLEVTVRSQQQWLDGFGARTDRLLSHLESFPRSSHAKRHAHQTPAHDDGPSMPPLVDDEGTLFYPNGVTIRGSAAHRPQARVEVSKVVDVVVAEEDECADMPELVDATGATAGAPLQQFDLATWLNSCAWPGAPSLDKASRDAAPRVAVEQAHTQVVPDSDDVEQDHDAATVVEPLEPERGPSPTPAEADHNDDGEAAAFKVRRLEVKLLRTQLLLVKKQLEQLTEDAEDLDLWADVETDNDEE</sequence>
<reference evidence="2 3" key="1">
    <citation type="submission" date="2019-03" db="EMBL/GenBank/DDBJ databases">
        <title>Rhodosporidium diobovatum UCD-FST 08-225 genome sequencing, assembly, and annotation.</title>
        <authorList>
            <person name="Fakankun I.U."/>
            <person name="Fristensky B."/>
            <person name="Levin D.B."/>
        </authorList>
    </citation>
    <scope>NUCLEOTIDE SEQUENCE [LARGE SCALE GENOMIC DNA]</scope>
    <source>
        <strain evidence="2 3">UCD-FST 08-225</strain>
    </source>
</reference>
<proteinExistence type="predicted"/>
<organism evidence="2 3">
    <name type="scientific">Rhodotorula diobovata</name>
    <dbReference type="NCBI Taxonomy" id="5288"/>
    <lineage>
        <taxon>Eukaryota</taxon>
        <taxon>Fungi</taxon>
        <taxon>Dikarya</taxon>
        <taxon>Basidiomycota</taxon>
        <taxon>Pucciniomycotina</taxon>
        <taxon>Microbotryomycetes</taxon>
        <taxon>Sporidiobolales</taxon>
        <taxon>Sporidiobolaceae</taxon>
        <taxon>Rhodotorula</taxon>
    </lineage>
</organism>
<dbReference type="Proteomes" id="UP000311382">
    <property type="component" value="Unassembled WGS sequence"/>
</dbReference>
<evidence type="ECO:0000256" key="1">
    <source>
        <dbReference type="SAM" id="MobiDB-lite"/>
    </source>
</evidence>
<evidence type="ECO:0000313" key="3">
    <source>
        <dbReference type="Proteomes" id="UP000311382"/>
    </source>
</evidence>
<protein>
    <submittedName>
        <fullName evidence="2">Uncharacterized protein</fullName>
    </submittedName>
</protein>
<dbReference type="EMBL" id="SOZI01000049">
    <property type="protein sequence ID" value="TNY21152.1"/>
    <property type="molecule type" value="Genomic_DNA"/>
</dbReference>
<evidence type="ECO:0000313" key="2">
    <source>
        <dbReference type="EMBL" id="TNY21152.1"/>
    </source>
</evidence>
<accession>A0A5C5FYA6</accession>
<comment type="caution">
    <text evidence="2">The sequence shown here is derived from an EMBL/GenBank/DDBJ whole genome shotgun (WGS) entry which is preliminary data.</text>
</comment>
<feature type="region of interest" description="Disordered" evidence="1">
    <location>
        <begin position="117"/>
        <end position="139"/>
    </location>
</feature>
<keyword evidence="3" id="KW-1185">Reference proteome</keyword>
<dbReference type="AlphaFoldDB" id="A0A5C5FYA6"/>
<name>A0A5C5FYA6_9BASI</name>
<gene>
    <name evidence="2" type="ORF">DMC30DRAFT_416270</name>
</gene>